<organism evidence="2 3">
    <name type="scientific">Ambispora gerdemannii</name>
    <dbReference type="NCBI Taxonomy" id="144530"/>
    <lineage>
        <taxon>Eukaryota</taxon>
        <taxon>Fungi</taxon>
        <taxon>Fungi incertae sedis</taxon>
        <taxon>Mucoromycota</taxon>
        <taxon>Glomeromycotina</taxon>
        <taxon>Glomeromycetes</taxon>
        <taxon>Archaeosporales</taxon>
        <taxon>Ambisporaceae</taxon>
        <taxon>Ambispora</taxon>
    </lineage>
</organism>
<feature type="non-terminal residue" evidence="2">
    <location>
        <position position="1"/>
    </location>
</feature>
<evidence type="ECO:0000313" key="2">
    <source>
        <dbReference type="EMBL" id="CAG8675836.1"/>
    </source>
</evidence>
<sequence length="63" mass="7152">ELQVIRSDYETSGWIGWITTFKSFKDVDIRSQASLSHVTHPLGLSLLLSPILALAYSLFIRFI</sequence>
<dbReference type="EMBL" id="CAJVPL010008838">
    <property type="protein sequence ID" value="CAG8675836.1"/>
    <property type="molecule type" value="Genomic_DNA"/>
</dbReference>
<evidence type="ECO:0000256" key="1">
    <source>
        <dbReference type="SAM" id="Phobius"/>
    </source>
</evidence>
<comment type="caution">
    <text evidence="2">The sequence shown here is derived from an EMBL/GenBank/DDBJ whole genome shotgun (WGS) entry which is preliminary data.</text>
</comment>
<dbReference type="AlphaFoldDB" id="A0A9N9EF00"/>
<gene>
    <name evidence="2" type="ORF">AGERDE_LOCUS12459</name>
</gene>
<keyword evidence="3" id="KW-1185">Reference proteome</keyword>
<name>A0A9N9EF00_9GLOM</name>
<proteinExistence type="predicted"/>
<feature type="non-terminal residue" evidence="2">
    <location>
        <position position="63"/>
    </location>
</feature>
<accession>A0A9N9EF00</accession>
<protein>
    <submittedName>
        <fullName evidence="2">12038_t:CDS:1</fullName>
    </submittedName>
</protein>
<keyword evidence="1" id="KW-0812">Transmembrane</keyword>
<feature type="transmembrane region" description="Helical" evidence="1">
    <location>
        <begin position="42"/>
        <end position="60"/>
    </location>
</feature>
<reference evidence="2" key="1">
    <citation type="submission" date="2021-06" db="EMBL/GenBank/DDBJ databases">
        <authorList>
            <person name="Kallberg Y."/>
            <person name="Tangrot J."/>
            <person name="Rosling A."/>
        </authorList>
    </citation>
    <scope>NUCLEOTIDE SEQUENCE</scope>
    <source>
        <strain evidence="2">MT106</strain>
    </source>
</reference>
<keyword evidence="1" id="KW-1133">Transmembrane helix</keyword>
<keyword evidence="1" id="KW-0472">Membrane</keyword>
<evidence type="ECO:0000313" key="3">
    <source>
        <dbReference type="Proteomes" id="UP000789831"/>
    </source>
</evidence>
<dbReference type="Proteomes" id="UP000789831">
    <property type="component" value="Unassembled WGS sequence"/>
</dbReference>